<evidence type="ECO:0000313" key="2">
    <source>
        <dbReference type="Proteomes" id="UP000027746"/>
    </source>
</evidence>
<comment type="caution">
    <text evidence="1">The sequence shown here is derived from an EMBL/GenBank/DDBJ whole genome shotgun (WGS) entry which is preliminary data.</text>
</comment>
<dbReference type="InterPro" id="IPR011250">
    <property type="entry name" value="OMP/PagP_B-barrel"/>
</dbReference>
<reference evidence="1 2" key="1">
    <citation type="submission" date="2014-01" db="EMBL/GenBank/DDBJ databases">
        <title>Sulfitobacter sp. H3 (MCCC 1A00686) Genome Sequencing.</title>
        <authorList>
            <person name="Lai Q."/>
            <person name="Hong Z."/>
        </authorList>
    </citation>
    <scope>NUCLEOTIDE SEQUENCE [LARGE SCALE GENOMIC DNA]</scope>
    <source>
        <strain evidence="1 2">H3</strain>
    </source>
</reference>
<name>A0A073JDR8_9RHOB</name>
<sequence length="284" mass="29831">MTRLYSGIAILALVAACGDGNPFNTVEDGDDTTPGSAYLDDEGTFLTLNNIAYDPGSDTLTINNIPFDDPNNAYKRIQTETFANGFNAYESDPAPGTNEVQYFAVFRRSDSGQSQVAAAGTTAYVDFGYGGAGAQRLGANPTLPNTGIYSYNGEYAAVRTTLDAGPGGSNLVEFVTGDVAMRVDYGDFDDTGTVGGTVGNRRLYDTTGTQIGTLDGFISMQDSTIDFETQTIVAAQATEFVGGDATRSGKWEGVFAGPNGEEIAGILFVEGDDVREVGGFVTTQ</sequence>
<dbReference type="Gene3D" id="2.40.160.90">
    <property type="match status" value="1"/>
</dbReference>
<dbReference type="SUPFAM" id="SSF56925">
    <property type="entry name" value="OMPA-like"/>
    <property type="match status" value="1"/>
</dbReference>
<dbReference type="Proteomes" id="UP000027746">
    <property type="component" value="Unassembled WGS sequence"/>
</dbReference>
<organism evidence="1 2">
    <name type="scientific">Pseudosulfitobacter pseudonitzschiae</name>
    <dbReference type="NCBI Taxonomy" id="1402135"/>
    <lineage>
        <taxon>Bacteria</taxon>
        <taxon>Pseudomonadati</taxon>
        <taxon>Pseudomonadota</taxon>
        <taxon>Alphaproteobacteria</taxon>
        <taxon>Rhodobacterales</taxon>
        <taxon>Roseobacteraceae</taxon>
        <taxon>Pseudosulfitobacter</taxon>
    </lineage>
</organism>
<dbReference type="EMBL" id="JAMD01000005">
    <property type="protein sequence ID" value="KEJ95877.1"/>
    <property type="molecule type" value="Genomic_DNA"/>
</dbReference>
<keyword evidence="2" id="KW-1185">Reference proteome</keyword>
<protein>
    <recommendedName>
        <fullName evidence="3">Transferrin-binding protein B C-lobe/N-lobe beta barrel domain-containing protein</fullName>
    </recommendedName>
</protein>
<dbReference type="PROSITE" id="PS51257">
    <property type="entry name" value="PROKAR_LIPOPROTEIN"/>
    <property type="match status" value="1"/>
</dbReference>
<dbReference type="AlphaFoldDB" id="A0A073JDR8"/>
<evidence type="ECO:0000313" key="1">
    <source>
        <dbReference type="EMBL" id="KEJ95877.1"/>
    </source>
</evidence>
<dbReference type="OrthoDB" id="7739218at2"/>
<dbReference type="RefSeq" id="WP_037926283.1">
    <property type="nucleotide sequence ID" value="NZ_CP054599.1"/>
</dbReference>
<accession>A0A073JDR8</accession>
<dbReference type="GeneID" id="68869377"/>
<gene>
    <name evidence="1" type="ORF">SUH3_20430</name>
</gene>
<evidence type="ECO:0008006" key="3">
    <source>
        <dbReference type="Google" id="ProtNLM"/>
    </source>
</evidence>
<proteinExistence type="predicted"/>